<accession>A0AAD2HUP2</accession>
<keyword evidence="4 6" id="KW-0472">Membrane</keyword>
<evidence type="ECO:0000256" key="1">
    <source>
        <dbReference type="ARBA" id="ARBA00004141"/>
    </source>
</evidence>
<comment type="subcellular location">
    <subcellularLocation>
        <location evidence="1">Membrane</location>
        <topology evidence="1">Multi-pass membrane protein</topology>
    </subcellularLocation>
</comment>
<dbReference type="Proteomes" id="UP001295794">
    <property type="component" value="Unassembled WGS sequence"/>
</dbReference>
<feature type="transmembrane region" description="Helical" evidence="6">
    <location>
        <begin position="201"/>
        <end position="223"/>
    </location>
</feature>
<gene>
    <name evidence="7" type="ORF">MYCIT1_LOCUS31985</name>
</gene>
<name>A0AAD2HUP2_9AGAR</name>
<keyword evidence="5" id="KW-0862">Zinc</keyword>
<feature type="transmembrane region" description="Helical" evidence="6">
    <location>
        <begin position="169"/>
        <end position="189"/>
    </location>
</feature>
<keyword evidence="5" id="KW-0479">Metal-binding</keyword>
<feature type="transmembrane region" description="Helical" evidence="6">
    <location>
        <begin position="144"/>
        <end position="163"/>
    </location>
</feature>
<dbReference type="GO" id="GO:0006882">
    <property type="term" value="P:intracellular zinc ion homeostasis"/>
    <property type="evidence" value="ECO:0007669"/>
    <property type="project" value="TreeGrafter"/>
</dbReference>
<reference evidence="7" key="1">
    <citation type="submission" date="2023-11" db="EMBL/GenBank/DDBJ databases">
        <authorList>
            <person name="De Vega J J."/>
            <person name="De Vega J J."/>
        </authorList>
    </citation>
    <scope>NUCLEOTIDE SEQUENCE</scope>
</reference>
<proteinExistence type="predicted"/>
<dbReference type="GO" id="GO:0038023">
    <property type="term" value="F:signaling receptor activity"/>
    <property type="evidence" value="ECO:0007669"/>
    <property type="project" value="TreeGrafter"/>
</dbReference>
<dbReference type="EMBL" id="CAVNYO010000444">
    <property type="protein sequence ID" value="CAK5281103.1"/>
    <property type="molecule type" value="Genomic_DNA"/>
</dbReference>
<evidence type="ECO:0000256" key="6">
    <source>
        <dbReference type="SAM" id="Phobius"/>
    </source>
</evidence>
<dbReference type="InterPro" id="IPR004254">
    <property type="entry name" value="AdipoR/HlyIII-related"/>
</dbReference>
<dbReference type="Pfam" id="PF03006">
    <property type="entry name" value="HlyIII"/>
    <property type="match status" value="1"/>
</dbReference>
<feature type="binding site" evidence="5">
    <location>
        <position position="281"/>
    </location>
    <ligand>
        <name>Zn(2+)</name>
        <dbReference type="ChEBI" id="CHEBI:29105"/>
    </ligand>
</feature>
<feature type="transmembrane region" description="Helical" evidence="6">
    <location>
        <begin position="229"/>
        <end position="253"/>
    </location>
</feature>
<feature type="binding site" evidence="5">
    <location>
        <position position="277"/>
    </location>
    <ligand>
        <name>Zn(2+)</name>
        <dbReference type="ChEBI" id="CHEBI:29105"/>
    </ligand>
</feature>
<feature type="transmembrane region" description="Helical" evidence="6">
    <location>
        <begin position="265"/>
        <end position="289"/>
    </location>
</feature>
<keyword evidence="8" id="KW-1185">Reference proteome</keyword>
<evidence type="ECO:0008006" key="9">
    <source>
        <dbReference type="Google" id="ProtNLM"/>
    </source>
</evidence>
<dbReference type="GO" id="GO:0016020">
    <property type="term" value="C:membrane"/>
    <property type="evidence" value="ECO:0007669"/>
    <property type="project" value="UniProtKB-SubCell"/>
</dbReference>
<evidence type="ECO:0000256" key="4">
    <source>
        <dbReference type="ARBA" id="ARBA00023136"/>
    </source>
</evidence>
<feature type="transmembrane region" description="Helical" evidence="6">
    <location>
        <begin position="105"/>
        <end position="124"/>
    </location>
</feature>
<protein>
    <recommendedName>
        <fullName evidence="9">HlyIII-domain-containing protein</fullName>
    </recommendedName>
</protein>
<organism evidence="7 8">
    <name type="scientific">Mycena citricolor</name>
    <dbReference type="NCBI Taxonomy" id="2018698"/>
    <lineage>
        <taxon>Eukaryota</taxon>
        <taxon>Fungi</taxon>
        <taxon>Dikarya</taxon>
        <taxon>Basidiomycota</taxon>
        <taxon>Agaricomycotina</taxon>
        <taxon>Agaricomycetes</taxon>
        <taxon>Agaricomycetidae</taxon>
        <taxon>Agaricales</taxon>
        <taxon>Marasmiineae</taxon>
        <taxon>Mycenaceae</taxon>
        <taxon>Mycena</taxon>
    </lineage>
</organism>
<dbReference type="AlphaFoldDB" id="A0AAD2HUP2"/>
<keyword evidence="2 6" id="KW-0812">Transmembrane</keyword>
<feature type="transmembrane region" description="Helical" evidence="6">
    <location>
        <begin position="72"/>
        <end position="99"/>
    </location>
</feature>
<feature type="binding site" evidence="5">
    <location>
        <position position="125"/>
    </location>
    <ligand>
        <name>Zn(2+)</name>
        <dbReference type="ChEBI" id="CHEBI:29105"/>
    </ligand>
</feature>
<comment type="caution">
    <text evidence="7">The sequence shown here is derived from an EMBL/GenBank/DDBJ whole genome shotgun (WGS) entry which is preliminary data.</text>
</comment>
<evidence type="ECO:0000256" key="3">
    <source>
        <dbReference type="ARBA" id="ARBA00022989"/>
    </source>
</evidence>
<evidence type="ECO:0000313" key="7">
    <source>
        <dbReference type="EMBL" id="CAK5281103.1"/>
    </source>
</evidence>
<dbReference type="PANTHER" id="PTHR20855">
    <property type="entry name" value="ADIPOR/PROGESTIN RECEPTOR-RELATED"/>
    <property type="match status" value="1"/>
</dbReference>
<evidence type="ECO:0000256" key="2">
    <source>
        <dbReference type="ARBA" id="ARBA00022692"/>
    </source>
</evidence>
<dbReference type="PANTHER" id="PTHR20855:SF97">
    <property type="entry name" value="ADIPOR-LIKE RECEPTOR IZH3-RELATED"/>
    <property type="match status" value="1"/>
</dbReference>
<keyword evidence="3 6" id="KW-1133">Transmembrane helix</keyword>
<sequence>MACNERTKLIEHRDEERHVGQHPHLDQEVAVALQKSEDGRRLLEYDDLPHSWKNNPFVVHGYRYVPLSRFPVLVASVFMAHNEFLNIQTHLLPLLFWVLTVPETIAETIFTVCVLICLASSVVWHTMAGCAHYETLVFCARLDYIGIGWLISACTASIVLYAFDDRILLQWAFLGLSFVTAVMGSILPFMDWFDRHHNRLWRLAFFISLACVTAIPLLTYWTLEGSAKMLHFLLPALPTAGWIIFGALLYAAHVPERFIDPSKDLARFMCALGATSHALWHVCIVVGLAHWQGALRFWSIGCQ</sequence>
<evidence type="ECO:0000256" key="5">
    <source>
        <dbReference type="PIRSR" id="PIRSR604254-1"/>
    </source>
</evidence>
<dbReference type="GO" id="GO:0046872">
    <property type="term" value="F:metal ion binding"/>
    <property type="evidence" value="ECO:0007669"/>
    <property type="project" value="UniProtKB-KW"/>
</dbReference>
<evidence type="ECO:0000313" key="8">
    <source>
        <dbReference type="Proteomes" id="UP001295794"/>
    </source>
</evidence>